<dbReference type="EMBL" id="CP120682">
    <property type="protein sequence ID" value="WKN37804.1"/>
    <property type="molecule type" value="Genomic_DNA"/>
</dbReference>
<organism evidence="4">
    <name type="scientific">Roseihalotalea indica</name>
    <dbReference type="NCBI Taxonomy" id="2867963"/>
    <lineage>
        <taxon>Bacteria</taxon>
        <taxon>Pseudomonadati</taxon>
        <taxon>Bacteroidota</taxon>
        <taxon>Cytophagia</taxon>
        <taxon>Cytophagales</taxon>
        <taxon>Catalimonadaceae</taxon>
        <taxon>Roseihalotalea</taxon>
    </lineage>
</organism>
<protein>
    <submittedName>
        <fullName evidence="4">Tetratricopeptide repeat protein</fullName>
    </submittedName>
</protein>
<proteinExistence type="predicted"/>
<dbReference type="PROSITE" id="PS50005">
    <property type="entry name" value="TPR"/>
    <property type="match status" value="1"/>
</dbReference>
<reference evidence="4" key="2">
    <citation type="journal article" date="2024" name="Antonie Van Leeuwenhoek">
        <title>Roseihalotalea indica gen. nov., sp. nov., a halophilic Bacteroidetes from mesopelagic Southwest Indian Ocean with higher carbohydrate metabolic potential.</title>
        <authorList>
            <person name="Chen B."/>
            <person name="Zhang M."/>
            <person name="Lin D."/>
            <person name="Ye J."/>
            <person name="Tang K."/>
        </authorList>
    </citation>
    <scope>NUCLEOTIDE SEQUENCE</scope>
    <source>
        <strain evidence="4">TK19036</strain>
    </source>
</reference>
<feature type="region of interest" description="Disordered" evidence="2">
    <location>
        <begin position="1"/>
        <end position="20"/>
    </location>
</feature>
<keyword evidence="3" id="KW-1133">Transmembrane helix</keyword>
<evidence type="ECO:0000256" key="2">
    <source>
        <dbReference type="SAM" id="MobiDB-lite"/>
    </source>
</evidence>
<feature type="transmembrane region" description="Helical" evidence="3">
    <location>
        <begin position="48"/>
        <end position="69"/>
    </location>
</feature>
<feature type="repeat" description="TPR" evidence="1">
    <location>
        <begin position="155"/>
        <end position="188"/>
    </location>
</feature>
<name>A0AA49GQ14_9BACT</name>
<feature type="compositionally biased region" description="Basic and acidic residues" evidence="2">
    <location>
        <begin position="10"/>
        <end position="20"/>
    </location>
</feature>
<dbReference type="InterPro" id="IPR019734">
    <property type="entry name" value="TPR_rpt"/>
</dbReference>
<dbReference type="SUPFAM" id="SSF48452">
    <property type="entry name" value="TPR-like"/>
    <property type="match status" value="1"/>
</dbReference>
<keyword evidence="3" id="KW-0472">Membrane</keyword>
<dbReference type="Pfam" id="PF13432">
    <property type="entry name" value="TPR_16"/>
    <property type="match status" value="1"/>
</dbReference>
<reference evidence="4" key="1">
    <citation type="journal article" date="2023" name="Comput. Struct. Biotechnol. J.">
        <title>Discovery of a novel marine Bacteroidetes with a rich repertoire of carbohydrate-active enzymes.</title>
        <authorList>
            <person name="Chen B."/>
            <person name="Liu G."/>
            <person name="Chen Q."/>
            <person name="Wang H."/>
            <person name="Liu L."/>
            <person name="Tang K."/>
        </authorList>
    </citation>
    <scope>NUCLEOTIDE SEQUENCE</scope>
    <source>
        <strain evidence="4">TK19036</strain>
    </source>
</reference>
<dbReference type="AlphaFoldDB" id="A0AA49GQ14"/>
<sequence length="244" mass="27418">MANRVRGSRSKKDVQEKLSTTEELLERPEALQDRFVDTEEYIKQHSTVFIIGAAVIVLAVAGFFGYKYYQNNQNQTAQEEMFQAIYYFEADSLNAALNGDGNNFGFLEIMDEFGGTDAANLAHYYAGVIELRQGNYEEAIDYLEDFSASDLLVQAKAYALIGDAHMELGEYQEAASQYQKAADHKANQYFSPQYLAKAAIAYEAAGNYASAADSYQRIIDEYPEAYEYQEAQKQHARLEALAAN</sequence>
<keyword evidence="1" id="KW-0802">TPR repeat</keyword>
<evidence type="ECO:0000256" key="3">
    <source>
        <dbReference type="SAM" id="Phobius"/>
    </source>
</evidence>
<dbReference type="InterPro" id="IPR011990">
    <property type="entry name" value="TPR-like_helical_dom_sf"/>
</dbReference>
<dbReference type="Gene3D" id="1.25.40.10">
    <property type="entry name" value="Tetratricopeptide repeat domain"/>
    <property type="match status" value="2"/>
</dbReference>
<keyword evidence="3" id="KW-0812">Transmembrane</keyword>
<evidence type="ECO:0000313" key="4">
    <source>
        <dbReference type="EMBL" id="WKN37804.1"/>
    </source>
</evidence>
<dbReference type="SMART" id="SM00028">
    <property type="entry name" value="TPR"/>
    <property type="match status" value="2"/>
</dbReference>
<gene>
    <name evidence="4" type="ORF">K4G66_03660</name>
</gene>
<dbReference type="Pfam" id="PF13174">
    <property type="entry name" value="TPR_6"/>
    <property type="match status" value="1"/>
</dbReference>
<accession>A0AA49GQ14</accession>
<evidence type="ECO:0000256" key="1">
    <source>
        <dbReference type="PROSITE-ProRule" id="PRU00339"/>
    </source>
</evidence>